<reference evidence="2" key="1">
    <citation type="submission" date="2016-05" db="EMBL/GenBank/DDBJ databases">
        <authorList>
            <person name="Lavstsen T."/>
            <person name="Jespersen J.S."/>
        </authorList>
    </citation>
    <scope>NUCLEOTIDE SEQUENCE</scope>
    <source>
        <tissue evidence="2">Brain</tissue>
    </source>
</reference>
<organism evidence="2">
    <name type="scientific">Nothobranchius pienaari</name>
    <dbReference type="NCBI Taxonomy" id="704102"/>
    <lineage>
        <taxon>Eukaryota</taxon>
        <taxon>Metazoa</taxon>
        <taxon>Chordata</taxon>
        <taxon>Craniata</taxon>
        <taxon>Vertebrata</taxon>
        <taxon>Euteleostomi</taxon>
        <taxon>Actinopterygii</taxon>
        <taxon>Neopterygii</taxon>
        <taxon>Teleostei</taxon>
        <taxon>Neoteleostei</taxon>
        <taxon>Acanthomorphata</taxon>
        <taxon>Ovalentaria</taxon>
        <taxon>Atherinomorphae</taxon>
        <taxon>Cyprinodontiformes</taxon>
        <taxon>Nothobranchiidae</taxon>
        <taxon>Nothobranchius</taxon>
    </lineage>
</organism>
<feature type="non-terminal residue" evidence="2">
    <location>
        <position position="44"/>
    </location>
</feature>
<proteinExistence type="predicted"/>
<feature type="non-terminal residue" evidence="2">
    <location>
        <position position="1"/>
    </location>
</feature>
<evidence type="ECO:0000256" key="1">
    <source>
        <dbReference type="SAM" id="MobiDB-lite"/>
    </source>
</evidence>
<feature type="region of interest" description="Disordered" evidence="1">
    <location>
        <begin position="1"/>
        <end position="44"/>
    </location>
</feature>
<sequence>GGGLLPAGHGHRRTETGLHRASLPHPEFPGTALRLRAGEQVPLL</sequence>
<dbReference type="EMBL" id="HAEG01013627">
    <property type="protein sequence ID" value="SBR95487.1"/>
    <property type="molecule type" value="Transcribed_RNA"/>
</dbReference>
<reference evidence="2" key="2">
    <citation type="submission" date="2016-06" db="EMBL/GenBank/DDBJ databases">
        <title>The genome of a short-lived fish provides insights into sex chromosome evolution and the genetic control of aging.</title>
        <authorList>
            <person name="Reichwald K."/>
            <person name="Felder M."/>
            <person name="Petzold A."/>
            <person name="Koch P."/>
            <person name="Groth M."/>
            <person name="Platzer M."/>
        </authorList>
    </citation>
    <scope>NUCLEOTIDE SEQUENCE</scope>
    <source>
        <tissue evidence="2">Brain</tissue>
    </source>
</reference>
<gene>
    <name evidence="2" type="primary">Nfu_g_1_002951</name>
</gene>
<name>A0A1A8QPN4_9TELE</name>
<evidence type="ECO:0000313" key="2">
    <source>
        <dbReference type="EMBL" id="SBR95487.1"/>
    </source>
</evidence>
<protein>
    <submittedName>
        <fullName evidence="2">Uncharacterized protein</fullName>
    </submittedName>
</protein>
<dbReference type="AlphaFoldDB" id="A0A1A8QPN4"/>
<accession>A0A1A8QPN4</accession>